<gene>
    <name evidence="1" type="ORF">KI387_016927</name>
</gene>
<protein>
    <submittedName>
        <fullName evidence="1">Uncharacterized protein</fullName>
    </submittedName>
</protein>
<dbReference type="EMBL" id="JAHRHJ020000003">
    <property type="protein sequence ID" value="KAH9322288.1"/>
    <property type="molecule type" value="Genomic_DNA"/>
</dbReference>
<accession>A0AA38GIM2</accession>
<organism evidence="1 2">
    <name type="scientific">Taxus chinensis</name>
    <name type="common">Chinese yew</name>
    <name type="synonym">Taxus wallichiana var. chinensis</name>
    <dbReference type="NCBI Taxonomy" id="29808"/>
    <lineage>
        <taxon>Eukaryota</taxon>
        <taxon>Viridiplantae</taxon>
        <taxon>Streptophyta</taxon>
        <taxon>Embryophyta</taxon>
        <taxon>Tracheophyta</taxon>
        <taxon>Spermatophyta</taxon>
        <taxon>Pinopsida</taxon>
        <taxon>Pinidae</taxon>
        <taxon>Conifers II</taxon>
        <taxon>Cupressales</taxon>
        <taxon>Taxaceae</taxon>
        <taxon>Taxus</taxon>
    </lineage>
</organism>
<dbReference type="AlphaFoldDB" id="A0AA38GIM2"/>
<dbReference type="OMA" id="ELWYQAR"/>
<evidence type="ECO:0000313" key="1">
    <source>
        <dbReference type="EMBL" id="KAH9322288.1"/>
    </source>
</evidence>
<dbReference type="Proteomes" id="UP000824469">
    <property type="component" value="Unassembled WGS sequence"/>
</dbReference>
<feature type="non-terminal residue" evidence="1">
    <location>
        <position position="1"/>
    </location>
</feature>
<comment type="caution">
    <text evidence="1">The sequence shown here is derived from an EMBL/GenBank/DDBJ whole genome shotgun (WGS) entry which is preliminary data.</text>
</comment>
<evidence type="ECO:0000313" key="2">
    <source>
        <dbReference type="Proteomes" id="UP000824469"/>
    </source>
</evidence>
<sequence length="123" mass="14498">MEAKYAELMELEEIREHAVLMIEKDQALVKIWFDKKARARTFQEGDLVLKWDADQAKLGRHSKFDAIWSGPYMVTGCKSSNAFQLSTLDGEELPFPVEFLQFNMLSKKELWYQARDQRSSWFQ</sequence>
<reference evidence="1 2" key="1">
    <citation type="journal article" date="2021" name="Nat. Plants">
        <title>The Taxus genome provides insights into paclitaxel biosynthesis.</title>
        <authorList>
            <person name="Xiong X."/>
            <person name="Gou J."/>
            <person name="Liao Q."/>
            <person name="Li Y."/>
            <person name="Zhou Q."/>
            <person name="Bi G."/>
            <person name="Li C."/>
            <person name="Du R."/>
            <person name="Wang X."/>
            <person name="Sun T."/>
            <person name="Guo L."/>
            <person name="Liang H."/>
            <person name="Lu P."/>
            <person name="Wu Y."/>
            <person name="Zhang Z."/>
            <person name="Ro D.K."/>
            <person name="Shang Y."/>
            <person name="Huang S."/>
            <person name="Yan J."/>
        </authorList>
    </citation>
    <scope>NUCLEOTIDE SEQUENCE [LARGE SCALE GENOMIC DNA]</scope>
    <source>
        <strain evidence="1">Ta-2019</strain>
    </source>
</reference>
<proteinExistence type="predicted"/>
<name>A0AA38GIM2_TAXCH</name>
<keyword evidence="2" id="KW-1185">Reference proteome</keyword>